<accession>A0A6U8GZC9</accession>
<organism evidence="1">
    <name type="scientific">Eutreptiella gymnastica</name>
    <dbReference type="NCBI Taxonomy" id="73025"/>
    <lineage>
        <taxon>Eukaryota</taxon>
        <taxon>Discoba</taxon>
        <taxon>Euglenozoa</taxon>
        <taxon>Euglenida</taxon>
        <taxon>Spirocuta</taxon>
        <taxon>Euglenophyceae</taxon>
        <taxon>Eutreptiales</taxon>
        <taxon>Eutreptiaceae</taxon>
        <taxon>Eutreptiella</taxon>
    </lineage>
</organism>
<name>A0A6U8GZC9_9EUGL</name>
<proteinExistence type="predicted"/>
<evidence type="ECO:0000313" key="4">
    <source>
        <dbReference type="EMBL" id="CAD9026680.1"/>
    </source>
</evidence>
<dbReference type="EMBL" id="HBGA01101484">
    <property type="protein sequence ID" value="CAD9026676.1"/>
    <property type="molecule type" value="Transcribed_RNA"/>
</dbReference>
<dbReference type="AlphaFoldDB" id="A0A6U8GZC9"/>
<evidence type="ECO:0000313" key="1">
    <source>
        <dbReference type="EMBL" id="CAD9026675.1"/>
    </source>
</evidence>
<dbReference type="EMBL" id="HBGA01101495">
    <property type="protein sequence ID" value="CAD9026679.1"/>
    <property type="molecule type" value="Transcribed_RNA"/>
</dbReference>
<reference evidence="1" key="1">
    <citation type="submission" date="2021-01" db="EMBL/GenBank/DDBJ databases">
        <authorList>
            <person name="Corre E."/>
            <person name="Pelletier E."/>
            <person name="Niang G."/>
            <person name="Scheremetjew M."/>
            <person name="Finn R."/>
            <person name="Kale V."/>
            <person name="Holt S."/>
            <person name="Cochrane G."/>
            <person name="Meng A."/>
            <person name="Brown T."/>
            <person name="Cohen L."/>
        </authorList>
    </citation>
    <scope>NUCLEOTIDE SEQUENCE</scope>
    <source>
        <strain evidence="1">NIES-381</strain>
    </source>
</reference>
<evidence type="ECO:0000313" key="3">
    <source>
        <dbReference type="EMBL" id="CAD9026679.1"/>
    </source>
</evidence>
<protein>
    <submittedName>
        <fullName evidence="1">Uncharacterized protein</fullName>
    </submittedName>
</protein>
<dbReference type="EMBL" id="HBGA01101482">
    <property type="protein sequence ID" value="CAD9026675.1"/>
    <property type="molecule type" value="Transcribed_RNA"/>
</dbReference>
<evidence type="ECO:0000313" key="2">
    <source>
        <dbReference type="EMBL" id="CAD9026676.1"/>
    </source>
</evidence>
<dbReference type="EMBL" id="HBGA01101496">
    <property type="protein sequence ID" value="CAD9026680.1"/>
    <property type="molecule type" value="Transcribed_RNA"/>
</dbReference>
<gene>
    <name evidence="1" type="ORF">EGYM00392_LOCUS37805</name>
    <name evidence="2" type="ORF">EGYM00392_LOCUS37806</name>
    <name evidence="3" type="ORF">EGYM00392_LOCUS37809</name>
    <name evidence="4" type="ORF">EGYM00392_LOCUS37810</name>
</gene>
<sequence>MGGFGTILGHFDCFGLPLTHFETLCPSWGLGQSSDQKQERSSEVSVHPDPILFDSFTQGYPPDSGAVRTVPLGIPEFGSLVEHLPVVVASCFLLLASCSPPPPPPFWVCVPLAMAPPSCPKSKRGRENQSPMWHGFAVIAAMGTSHAARQCCPKAKPHLQP</sequence>